<sequence>MVETYFYNDTIFELEFKTLWSKRKNDFKFYINDKHVSNDNDPKHHILIYTTQDLLELFILNGWKNINFFVLELNKFLDYYIKYLRDIYFVQNEWILNPGKIVYLGRVYKLIWTQTEILENAKYDWKISDDTIEFFLLPQDFKRVMTRKSYLIDFMTKRLREIVLIWQNAYGDLFNLPPIEFEIKEKIPKKDTIAVSQIRKTQDLEIRKIVYTTSLVASSSDLIKKTILHEIIHQHLNNEGGHSPKFYKIGEQHFKDFKLLHSFNVAPNSKFKKI</sequence>
<dbReference type="Pfam" id="PF10263">
    <property type="entry name" value="SprT-like"/>
    <property type="match status" value="1"/>
</dbReference>
<dbReference type="EMBL" id="LR215024">
    <property type="protein sequence ID" value="VEU70090.1"/>
    <property type="molecule type" value="Genomic_DNA"/>
</dbReference>
<evidence type="ECO:0000313" key="2">
    <source>
        <dbReference type="EMBL" id="VEU70090.1"/>
    </source>
</evidence>
<protein>
    <recommendedName>
        <fullName evidence="1">SprT-like domain-containing protein</fullName>
    </recommendedName>
</protein>
<organism evidence="2 3">
    <name type="scientific">Mycoplasmopsis glycophila</name>
    <dbReference type="NCBI Taxonomy" id="171285"/>
    <lineage>
        <taxon>Bacteria</taxon>
        <taxon>Bacillati</taxon>
        <taxon>Mycoplasmatota</taxon>
        <taxon>Mycoplasmoidales</taxon>
        <taxon>Metamycoplasmataceae</taxon>
        <taxon>Mycoplasmopsis</taxon>
    </lineage>
</organism>
<dbReference type="RefSeq" id="WP_027333695.1">
    <property type="nucleotide sequence ID" value="NZ_LR215024.1"/>
</dbReference>
<name>A0A449AUE0_9BACT</name>
<evidence type="ECO:0000313" key="3">
    <source>
        <dbReference type="Proteomes" id="UP000290815"/>
    </source>
</evidence>
<dbReference type="Gene3D" id="3.30.2010.10">
    <property type="entry name" value="Metalloproteases ('zincins'), catalytic domain"/>
    <property type="match status" value="1"/>
</dbReference>
<evidence type="ECO:0000259" key="1">
    <source>
        <dbReference type="Pfam" id="PF10263"/>
    </source>
</evidence>
<proteinExistence type="predicted"/>
<dbReference type="Proteomes" id="UP000290815">
    <property type="component" value="Chromosome"/>
</dbReference>
<dbReference type="InterPro" id="IPR006640">
    <property type="entry name" value="SprT-like_domain"/>
</dbReference>
<dbReference type="AlphaFoldDB" id="A0A449AUE0"/>
<feature type="domain" description="SprT-like" evidence="1">
    <location>
        <begin position="166"/>
        <end position="252"/>
    </location>
</feature>
<dbReference type="KEGG" id="mgly:NCTC10194_00085"/>
<gene>
    <name evidence="2" type="ORF">NCTC10194_00085</name>
</gene>
<reference evidence="2 3" key="1">
    <citation type="submission" date="2019-01" db="EMBL/GenBank/DDBJ databases">
        <authorList>
            <consortium name="Pathogen Informatics"/>
        </authorList>
    </citation>
    <scope>NUCLEOTIDE SEQUENCE [LARGE SCALE GENOMIC DNA]</scope>
    <source>
        <strain evidence="2 3">NCTC10194</strain>
    </source>
</reference>
<accession>A0A449AUE0</accession>
<keyword evidence="3" id="KW-1185">Reference proteome</keyword>